<dbReference type="Gene3D" id="3.10.290.30">
    <property type="entry name" value="MM3350-like"/>
    <property type="match status" value="1"/>
</dbReference>
<organism evidence="2">
    <name type="scientific">bioreactor metagenome</name>
    <dbReference type="NCBI Taxonomy" id="1076179"/>
    <lineage>
        <taxon>unclassified sequences</taxon>
        <taxon>metagenomes</taxon>
        <taxon>ecological metagenomes</taxon>
    </lineage>
</organism>
<dbReference type="Pfam" id="PF07929">
    <property type="entry name" value="PRiA4_ORF3"/>
    <property type="match status" value="1"/>
</dbReference>
<evidence type="ECO:0000313" key="2">
    <source>
        <dbReference type="EMBL" id="MPN09204.1"/>
    </source>
</evidence>
<evidence type="ECO:0000259" key="1">
    <source>
        <dbReference type="Pfam" id="PF07929"/>
    </source>
</evidence>
<proteinExistence type="predicted"/>
<accession>A0A645F9F3</accession>
<name>A0A645F9F3_9ZZZZ</name>
<feature type="domain" description="Plasmid pRiA4b Orf3-like" evidence="1">
    <location>
        <begin position="8"/>
        <end position="131"/>
    </location>
</feature>
<protein>
    <recommendedName>
        <fullName evidence="1">Plasmid pRiA4b Orf3-like domain-containing protein</fullName>
    </recommendedName>
</protein>
<comment type="caution">
    <text evidence="2">The sequence shown here is derived from an EMBL/GenBank/DDBJ whole genome shotgun (WGS) entry which is preliminary data.</text>
</comment>
<dbReference type="InterPro" id="IPR012912">
    <property type="entry name" value="Plasmid_pRiA4b_Orf3-like"/>
</dbReference>
<reference evidence="2" key="1">
    <citation type="submission" date="2019-08" db="EMBL/GenBank/DDBJ databases">
        <authorList>
            <person name="Kucharzyk K."/>
            <person name="Murdoch R.W."/>
            <person name="Higgins S."/>
            <person name="Loffler F."/>
        </authorList>
    </citation>
    <scope>NUCLEOTIDE SEQUENCE</scope>
</reference>
<dbReference type="SUPFAM" id="SSF159941">
    <property type="entry name" value="MM3350-like"/>
    <property type="match status" value="1"/>
</dbReference>
<dbReference type="AlphaFoldDB" id="A0A645F9F3"/>
<sequence length="184" mass="21200">MVFKFTLLSDEADNFVRVISIDSEATFLDLHNAILDAVKYEKNLLTTFFICSDDWEKGQEVTLMEMESSSEYDNLVMEDTKLEDLLSDEKQKLLYIFDLMTERAFFMELTEIVPGIRMSKPECVSSKGNPPVQATSEEEFIAGSKLNIDENFYGDEDFNLDELDEEGFGDMNFDDTSLFNDDKF</sequence>
<dbReference type="EMBL" id="VSSQ01055296">
    <property type="protein sequence ID" value="MPN09204.1"/>
    <property type="molecule type" value="Genomic_DNA"/>
</dbReference>
<dbReference type="InterPro" id="IPR024047">
    <property type="entry name" value="MM3350-like_sf"/>
</dbReference>
<gene>
    <name evidence="2" type="ORF">SDC9_156493</name>
</gene>